<evidence type="ECO:0000256" key="2">
    <source>
        <dbReference type="ARBA" id="ARBA00009410"/>
    </source>
</evidence>
<evidence type="ECO:0000313" key="6">
    <source>
        <dbReference type="EMBL" id="MDQ0271601.1"/>
    </source>
</evidence>
<comment type="caution">
    <text evidence="6">The sequence shown here is derived from an EMBL/GenBank/DDBJ whole genome shotgun (WGS) entry which is preliminary data.</text>
</comment>
<evidence type="ECO:0000256" key="1">
    <source>
        <dbReference type="ARBA" id="ARBA00001974"/>
    </source>
</evidence>
<accession>A0ABU0AJZ5</accession>
<evidence type="ECO:0000256" key="3">
    <source>
        <dbReference type="ARBA" id="ARBA00022630"/>
    </source>
</evidence>
<protein>
    <submittedName>
        <fullName evidence="6">D-amino-acid dehydrogenase</fullName>
        <ecNumber evidence="6">1.4.99.-</ecNumber>
    </submittedName>
</protein>
<name>A0ABU0AJZ5_9BACI</name>
<comment type="similarity">
    <text evidence="2">Belongs to the DadA oxidoreductase family.</text>
</comment>
<proteinExistence type="inferred from homology"/>
<dbReference type="SUPFAM" id="SSF51905">
    <property type="entry name" value="FAD/NAD(P)-binding domain"/>
    <property type="match status" value="1"/>
</dbReference>
<dbReference type="EC" id="1.4.99.-" evidence="6"/>
<keyword evidence="3" id="KW-0285">Flavoprotein</keyword>
<comment type="cofactor">
    <cofactor evidence="1">
        <name>FAD</name>
        <dbReference type="ChEBI" id="CHEBI:57692"/>
    </cofactor>
</comment>
<sequence>MKAIIIGSGIVGSSTAYHLARKGIEVVVVDKAHQGQATAAGAGIVCPWISSVENEDWYTIARRGALYYPKLVAALKEDGEEELGYKMVGAIAVSKDNQELDALERKALLRAKDTPEVGEVSRLSAEEARKLFPPLEEELKAIYVSGGARVDGRSLRDAMQRAGKKHGVIRYEGEARPVVSDGKVTGVEVDGESISADKVIVTAGAWTKELLAPLGIDIHIEPQRGQIVHFSLQDVDTSHWPVVIPQNSYYMLAFDDSRVVVGATRESGTGFDYRLTASGVKEVIEAGLDIAPGLADSTLHEMRIGFRPAGPDVLPLLGTVESVENLVISTGLGPSGITMGPYVGALAGEIALENEIDIELSPYDPLRKQV</sequence>
<dbReference type="PANTHER" id="PTHR13847">
    <property type="entry name" value="SARCOSINE DEHYDROGENASE-RELATED"/>
    <property type="match status" value="1"/>
</dbReference>
<dbReference type="Gene3D" id="3.30.9.10">
    <property type="entry name" value="D-Amino Acid Oxidase, subunit A, domain 2"/>
    <property type="match status" value="1"/>
</dbReference>
<dbReference type="SUPFAM" id="SSF54373">
    <property type="entry name" value="FAD-linked reductases, C-terminal domain"/>
    <property type="match status" value="1"/>
</dbReference>
<organism evidence="6 7">
    <name type="scientific">Cytobacillus purgationiresistens</name>
    <dbReference type="NCBI Taxonomy" id="863449"/>
    <lineage>
        <taxon>Bacteria</taxon>
        <taxon>Bacillati</taxon>
        <taxon>Bacillota</taxon>
        <taxon>Bacilli</taxon>
        <taxon>Bacillales</taxon>
        <taxon>Bacillaceae</taxon>
        <taxon>Cytobacillus</taxon>
    </lineage>
</organism>
<evidence type="ECO:0000259" key="5">
    <source>
        <dbReference type="Pfam" id="PF01266"/>
    </source>
</evidence>
<dbReference type="Pfam" id="PF01266">
    <property type="entry name" value="DAO"/>
    <property type="match status" value="1"/>
</dbReference>
<dbReference type="EMBL" id="JAUSUB010000016">
    <property type="protein sequence ID" value="MDQ0271601.1"/>
    <property type="molecule type" value="Genomic_DNA"/>
</dbReference>
<feature type="domain" description="FAD dependent oxidoreductase" evidence="5">
    <location>
        <begin position="3"/>
        <end position="348"/>
    </location>
</feature>
<dbReference type="Proteomes" id="UP001238088">
    <property type="component" value="Unassembled WGS sequence"/>
</dbReference>
<dbReference type="PANTHER" id="PTHR13847:SF286">
    <property type="entry name" value="D-AMINO ACID DEHYDROGENASE"/>
    <property type="match status" value="1"/>
</dbReference>
<evidence type="ECO:0000256" key="4">
    <source>
        <dbReference type="ARBA" id="ARBA00023002"/>
    </source>
</evidence>
<evidence type="ECO:0000313" key="7">
    <source>
        <dbReference type="Proteomes" id="UP001238088"/>
    </source>
</evidence>
<dbReference type="Gene3D" id="3.50.50.60">
    <property type="entry name" value="FAD/NAD(P)-binding domain"/>
    <property type="match status" value="1"/>
</dbReference>
<dbReference type="RefSeq" id="WP_307476864.1">
    <property type="nucleotide sequence ID" value="NZ_JAUSUB010000016.1"/>
</dbReference>
<dbReference type="InterPro" id="IPR036188">
    <property type="entry name" value="FAD/NAD-bd_sf"/>
</dbReference>
<dbReference type="InterPro" id="IPR006076">
    <property type="entry name" value="FAD-dep_OxRdtase"/>
</dbReference>
<reference evidence="6 7" key="1">
    <citation type="submission" date="2023-07" db="EMBL/GenBank/DDBJ databases">
        <title>Genomic Encyclopedia of Type Strains, Phase IV (KMG-IV): sequencing the most valuable type-strain genomes for metagenomic binning, comparative biology and taxonomic classification.</title>
        <authorList>
            <person name="Goeker M."/>
        </authorList>
    </citation>
    <scope>NUCLEOTIDE SEQUENCE [LARGE SCALE GENOMIC DNA]</scope>
    <source>
        <strain evidence="6 7">DSM 23494</strain>
    </source>
</reference>
<gene>
    <name evidence="6" type="ORF">J2S17_003489</name>
</gene>
<dbReference type="GO" id="GO:0016491">
    <property type="term" value="F:oxidoreductase activity"/>
    <property type="evidence" value="ECO:0007669"/>
    <property type="project" value="UniProtKB-KW"/>
</dbReference>
<keyword evidence="7" id="KW-1185">Reference proteome</keyword>
<keyword evidence="4 6" id="KW-0560">Oxidoreductase</keyword>